<name>A0A6N2U6H6_9FIRM</name>
<proteinExistence type="inferred from homology"/>
<evidence type="ECO:0000259" key="5">
    <source>
        <dbReference type="PROSITE" id="PS50931"/>
    </source>
</evidence>
<dbReference type="InterPro" id="IPR000847">
    <property type="entry name" value="LysR_HTH_N"/>
</dbReference>
<dbReference type="PANTHER" id="PTHR30126">
    <property type="entry name" value="HTH-TYPE TRANSCRIPTIONAL REGULATOR"/>
    <property type="match status" value="1"/>
</dbReference>
<dbReference type="PANTHER" id="PTHR30126:SF40">
    <property type="entry name" value="HTH-TYPE TRANSCRIPTIONAL REGULATOR GLTR"/>
    <property type="match status" value="1"/>
</dbReference>
<dbReference type="Pfam" id="PF00126">
    <property type="entry name" value="HTH_1"/>
    <property type="match status" value="1"/>
</dbReference>
<evidence type="ECO:0000256" key="3">
    <source>
        <dbReference type="ARBA" id="ARBA00023125"/>
    </source>
</evidence>
<dbReference type="EMBL" id="CACRST010000018">
    <property type="protein sequence ID" value="VYT13117.1"/>
    <property type="molecule type" value="Genomic_DNA"/>
</dbReference>
<dbReference type="PROSITE" id="PS50931">
    <property type="entry name" value="HTH_LYSR"/>
    <property type="match status" value="1"/>
</dbReference>
<dbReference type="AlphaFoldDB" id="A0A6N2U6H6"/>
<dbReference type="GO" id="GO:0000976">
    <property type="term" value="F:transcription cis-regulatory region binding"/>
    <property type="evidence" value="ECO:0007669"/>
    <property type="project" value="TreeGrafter"/>
</dbReference>
<comment type="similarity">
    <text evidence="1">Belongs to the LysR transcriptional regulatory family.</text>
</comment>
<evidence type="ECO:0000256" key="4">
    <source>
        <dbReference type="ARBA" id="ARBA00023163"/>
    </source>
</evidence>
<protein>
    <submittedName>
        <fullName evidence="6">HTH-type transcriptional regulator YofA</fullName>
    </submittedName>
</protein>
<dbReference type="SUPFAM" id="SSF46785">
    <property type="entry name" value="Winged helix' DNA-binding domain"/>
    <property type="match status" value="1"/>
</dbReference>
<dbReference type="InterPro" id="IPR036390">
    <property type="entry name" value="WH_DNA-bd_sf"/>
</dbReference>
<dbReference type="GO" id="GO:0003700">
    <property type="term" value="F:DNA-binding transcription factor activity"/>
    <property type="evidence" value="ECO:0007669"/>
    <property type="project" value="InterPro"/>
</dbReference>
<evidence type="ECO:0000256" key="1">
    <source>
        <dbReference type="ARBA" id="ARBA00009437"/>
    </source>
</evidence>
<dbReference type="InterPro" id="IPR036388">
    <property type="entry name" value="WH-like_DNA-bd_sf"/>
</dbReference>
<reference evidence="6" key="1">
    <citation type="submission" date="2019-11" db="EMBL/GenBank/DDBJ databases">
        <authorList>
            <person name="Feng L."/>
        </authorList>
    </citation>
    <scope>NUCLEOTIDE SEQUENCE</scope>
    <source>
        <strain evidence="6">BgluceraseaLFYP119</strain>
    </source>
</reference>
<keyword evidence="4" id="KW-0804">Transcription</keyword>
<feature type="domain" description="HTH lysR-type" evidence="5">
    <location>
        <begin position="2"/>
        <end position="59"/>
    </location>
</feature>
<dbReference type="Gene3D" id="1.10.10.10">
    <property type="entry name" value="Winged helix-like DNA-binding domain superfamily/Winged helix DNA-binding domain"/>
    <property type="match status" value="1"/>
</dbReference>
<organism evidence="6">
    <name type="scientific">Blautia glucerasea</name>
    <dbReference type="NCBI Taxonomy" id="536633"/>
    <lineage>
        <taxon>Bacteria</taxon>
        <taxon>Bacillati</taxon>
        <taxon>Bacillota</taxon>
        <taxon>Clostridia</taxon>
        <taxon>Lachnospirales</taxon>
        <taxon>Lachnospiraceae</taxon>
        <taxon>Blautia</taxon>
    </lineage>
</organism>
<accession>A0A6N2U6H6</accession>
<keyword evidence="3" id="KW-0238">DNA-binding</keyword>
<keyword evidence="2" id="KW-0805">Transcription regulation</keyword>
<dbReference type="RefSeq" id="WP_156354345.1">
    <property type="nucleotide sequence ID" value="NZ_CACRST010000018.1"/>
</dbReference>
<evidence type="ECO:0000313" key="6">
    <source>
        <dbReference type="EMBL" id="VYT13117.1"/>
    </source>
</evidence>
<dbReference type="PRINTS" id="PR00039">
    <property type="entry name" value="HTHLYSR"/>
</dbReference>
<gene>
    <name evidence="6" type="primary">yofA</name>
    <name evidence="6" type="ORF">BGLFYP119_01927</name>
</gene>
<sequence length="300" mass="33983">MLDTKEIQCFVACAQTGSFSKAAEKLFTTQSSVSKIVKTMEEKTGSLLFERMAKGIRMTPEAEKMYPYAISVLENLKQIQMLDEKRTADILSVSCNPSSWFADHFVKFYEQKQGEELHYHVHSADCREIVERVRKRTDELGFVYIMKNQAAAFQYYVTRNYLEFTPLKETAATIYYGGGCSDSGNSLDFSKLKLIQRFPDEFSPDNYWNIVDSNGRTASDAEIVITTNSDYIMERLLQSGNLANISGGYLSGKPQQEISKGKTCLASDTRILFGYVKRKGEELSKPANDFLRFLISSLSC</sequence>
<evidence type="ECO:0000256" key="2">
    <source>
        <dbReference type="ARBA" id="ARBA00023015"/>
    </source>
</evidence>